<evidence type="ECO:0000256" key="1">
    <source>
        <dbReference type="SAM" id="MobiDB-lite"/>
    </source>
</evidence>
<dbReference type="InterPro" id="IPR000719">
    <property type="entry name" value="Prot_kinase_dom"/>
</dbReference>
<feature type="compositionally biased region" description="Pro residues" evidence="1">
    <location>
        <begin position="434"/>
        <end position="445"/>
    </location>
</feature>
<organism evidence="3">
    <name type="scientific">viral metagenome</name>
    <dbReference type="NCBI Taxonomy" id="1070528"/>
    <lineage>
        <taxon>unclassified sequences</taxon>
        <taxon>metagenomes</taxon>
        <taxon>organismal metagenomes</taxon>
    </lineage>
</organism>
<dbReference type="Gene3D" id="1.10.510.10">
    <property type="entry name" value="Transferase(Phosphotransferase) domain 1"/>
    <property type="match status" value="1"/>
</dbReference>
<sequence length="523" mass="59459">MANDPISRKKKGLFKKKKKQTLKKHQNKKMGGQIINWRSNSLFKNISSRIKNSLLNHQKRLYYSLKNNQITKPFETVLGISFVNKMSFTPVPPPELEFITMGSYNSVYKTPDSKYAYRISRDPITADSEEAHELILEMLLTIRLSKLGISPKVIDAFFVKNDLISGENTHAIMITDFSEYGSLSDFFDSPECTFEIIPNLVSQSVALYRKIIKNDVFCIDVKPPNMLVTESYKIYLIDFGEDFCSSKESEIYNKDYIYKYAKNLCKLWKPLCNSEQILKKGFFGLNILQVGLYSIRDFTINNTENSSEYARQLVSNISFTKEDIGSIILCSYIPISNEWNGYLLLKHYLLPNEEKFLHGNPISDDPVTVVIASYLLCTLGIKDCIQILRTMSDGDDILRVADNKDYLVWPPQQRAAPSAPAVEAKRTNARRRVPAPPTPPPPTQPPASILEERQEAQLTPKSAKLAEKLVRNEKNRRENNRSGPKLGTAMTPPPLPPRPVVTPPTRGPQMVPPPLPPRKRINN</sequence>
<feature type="compositionally biased region" description="Basic residues" evidence="1">
    <location>
        <begin position="8"/>
        <end position="28"/>
    </location>
</feature>
<feature type="compositionally biased region" description="Low complexity" evidence="1">
    <location>
        <begin position="411"/>
        <end position="421"/>
    </location>
</feature>
<evidence type="ECO:0000259" key="2">
    <source>
        <dbReference type="PROSITE" id="PS50011"/>
    </source>
</evidence>
<reference evidence="3" key="1">
    <citation type="journal article" date="2020" name="Nature">
        <title>Giant virus diversity and host interactions through global metagenomics.</title>
        <authorList>
            <person name="Schulz F."/>
            <person name="Roux S."/>
            <person name="Paez-Espino D."/>
            <person name="Jungbluth S."/>
            <person name="Walsh D.A."/>
            <person name="Denef V.J."/>
            <person name="McMahon K.D."/>
            <person name="Konstantinidis K.T."/>
            <person name="Eloe-Fadrosh E.A."/>
            <person name="Kyrpides N.C."/>
            <person name="Woyke T."/>
        </authorList>
    </citation>
    <scope>NUCLEOTIDE SEQUENCE</scope>
    <source>
        <strain evidence="3">GVMAG-S-ERX555961-36</strain>
    </source>
</reference>
<dbReference type="GO" id="GO:0004672">
    <property type="term" value="F:protein kinase activity"/>
    <property type="evidence" value="ECO:0007669"/>
    <property type="project" value="InterPro"/>
</dbReference>
<protein>
    <recommendedName>
        <fullName evidence="2">Protein kinase domain-containing protein</fullName>
    </recommendedName>
</protein>
<feature type="region of interest" description="Disordered" evidence="1">
    <location>
        <begin position="1"/>
        <end position="29"/>
    </location>
</feature>
<evidence type="ECO:0000313" key="3">
    <source>
        <dbReference type="EMBL" id="QHS83649.1"/>
    </source>
</evidence>
<dbReference type="InterPro" id="IPR011009">
    <property type="entry name" value="Kinase-like_dom_sf"/>
</dbReference>
<dbReference type="SUPFAM" id="SSF56112">
    <property type="entry name" value="Protein kinase-like (PK-like)"/>
    <property type="match status" value="1"/>
</dbReference>
<proteinExistence type="predicted"/>
<name>A0A6C0AUM3_9ZZZZ</name>
<feature type="region of interest" description="Disordered" evidence="1">
    <location>
        <begin position="411"/>
        <end position="523"/>
    </location>
</feature>
<feature type="domain" description="Protein kinase" evidence="2">
    <location>
        <begin position="93"/>
        <end position="495"/>
    </location>
</feature>
<dbReference type="PROSITE" id="PS50011">
    <property type="entry name" value="PROTEIN_KINASE_DOM"/>
    <property type="match status" value="1"/>
</dbReference>
<feature type="compositionally biased region" description="Pro residues" evidence="1">
    <location>
        <begin position="491"/>
        <end position="516"/>
    </location>
</feature>
<dbReference type="GO" id="GO:0005524">
    <property type="term" value="F:ATP binding"/>
    <property type="evidence" value="ECO:0007669"/>
    <property type="project" value="InterPro"/>
</dbReference>
<dbReference type="EMBL" id="MN738761">
    <property type="protein sequence ID" value="QHS83649.1"/>
    <property type="molecule type" value="Genomic_DNA"/>
</dbReference>
<feature type="compositionally biased region" description="Basic and acidic residues" evidence="1">
    <location>
        <begin position="464"/>
        <end position="480"/>
    </location>
</feature>
<accession>A0A6C0AUM3</accession>
<dbReference type="AlphaFoldDB" id="A0A6C0AUM3"/>